<dbReference type="GeneID" id="81366675"/>
<proteinExistence type="predicted"/>
<keyword evidence="3" id="KW-1185">Reference proteome</keyword>
<feature type="region of interest" description="Disordered" evidence="1">
    <location>
        <begin position="23"/>
        <end position="76"/>
    </location>
</feature>
<organism evidence="2 3">
    <name type="scientific">Penicillium cosmopolitanum</name>
    <dbReference type="NCBI Taxonomy" id="1131564"/>
    <lineage>
        <taxon>Eukaryota</taxon>
        <taxon>Fungi</taxon>
        <taxon>Dikarya</taxon>
        <taxon>Ascomycota</taxon>
        <taxon>Pezizomycotina</taxon>
        <taxon>Eurotiomycetes</taxon>
        <taxon>Eurotiomycetidae</taxon>
        <taxon>Eurotiales</taxon>
        <taxon>Aspergillaceae</taxon>
        <taxon>Penicillium</taxon>
    </lineage>
</organism>
<reference evidence="2" key="2">
    <citation type="journal article" date="2023" name="IMA Fungus">
        <title>Comparative genomic study of the Penicillium genus elucidates a diverse pangenome and 15 lateral gene transfer events.</title>
        <authorList>
            <person name="Petersen C."/>
            <person name="Sorensen T."/>
            <person name="Nielsen M.R."/>
            <person name="Sondergaard T.E."/>
            <person name="Sorensen J.L."/>
            <person name="Fitzpatrick D.A."/>
            <person name="Frisvad J.C."/>
            <person name="Nielsen K.L."/>
        </authorList>
    </citation>
    <scope>NUCLEOTIDE SEQUENCE</scope>
    <source>
        <strain evidence="2">IBT 29677</strain>
    </source>
</reference>
<dbReference type="RefSeq" id="XP_056490429.1">
    <property type="nucleotide sequence ID" value="XM_056627695.1"/>
</dbReference>
<accession>A0A9W9W4E6</accession>
<sequence length="76" mass="8636">MSASELNQSSKATWMKTIFSLHGKEKSIPDDGQSEITLIQRSEQSSDSQPYKTALPPKNFNGRHSKFRKLKPWLAD</sequence>
<dbReference type="EMBL" id="JAPZBU010000005">
    <property type="protein sequence ID" value="KAJ5403187.1"/>
    <property type="molecule type" value="Genomic_DNA"/>
</dbReference>
<evidence type="ECO:0000313" key="2">
    <source>
        <dbReference type="EMBL" id="KAJ5403187.1"/>
    </source>
</evidence>
<dbReference type="AlphaFoldDB" id="A0A9W9W4E6"/>
<feature type="compositionally biased region" description="Polar residues" evidence="1">
    <location>
        <begin position="34"/>
        <end position="51"/>
    </location>
</feature>
<comment type="caution">
    <text evidence="2">The sequence shown here is derived from an EMBL/GenBank/DDBJ whole genome shotgun (WGS) entry which is preliminary data.</text>
</comment>
<dbReference type="Proteomes" id="UP001147747">
    <property type="component" value="Unassembled WGS sequence"/>
</dbReference>
<feature type="compositionally biased region" description="Basic residues" evidence="1">
    <location>
        <begin position="61"/>
        <end position="76"/>
    </location>
</feature>
<dbReference type="OrthoDB" id="10293288at2759"/>
<reference evidence="2" key="1">
    <citation type="submission" date="2022-12" db="EMBL/GenBank/DDBJ databases">
        <authorList>
            <person name="Petersen C."/>
        </authorList>
    </citation>
    <scope>NUCLEOTIDE SEQUENCE</scope>
    <source>
        <strain evidence="2">IBT 29677</strain>
    </source>
</reference>
<name>A0A9W9W4E6_9EURO</name>
<evidence type="ECO:0000313" key="3">
    <source>
        <dbReference type="Proteomes" id="UP001147747"/>
    </source>
</evidence>
<evidence type="ECO:0000256" key="1">
    <source>
        <dbReference type="SAM" id="MobiDB-lite"/>
    </source>
</evidence>
<protein>
    <submittedName>
        <fullName evidence="2">Uncharacterized protein</fullName>
    </submittedName>
</protein>
<gene>
    <name evidence="2" type="ORF">N7509_003058</name>
</gene>